<evidence type="ECO:0000256" key="1">
    <source>
        <dbReference type="SAM" id="MobiDB-lite"/>
    </source>
</evidence>
<keyword evidence="3" id="KW-1185">Reference proteome</keyword>
<feature type="region of interest" description="Disordered" evidence="1">
    <location>
        <begin position="518"/>
        <end position="550"/>
    </location>
</feature>
<proteinExistence type="predicted"/>
<gene>
    <name evidence="2" type="ORF">V1264_024950</name>
</gene>
<dbReference type="Gene3D" id="2.30.29.30">
    <property type="entry name" value="Pleckstrin-homology domain (PH domain)/Phosphotyrosine-binding domain (PTB)"/>
    <property type="match status" value="1"/>
</dbReference>
<dbReference type="EMBL" id="JBAMIC010002619">
    <property type="protein sequence ID" value="KAK7089184.1"/>
    <property type="molecule type" value="Genomic_DNA"/>
</dbReference>
<dbReference type="Proteomes" id="UP001374579">
    <property type="component" value="Unassembled WGS sequence"/>
</dbReference>
<protein>
    <submittedName>
        <fullName evidence="2">Uncharacterized protein</fullName>
    </submittedName>
</protein>
<dbReference type="InterPro" id="IPR011993">
    <property type="entry name" value="PH-like_dom_sf"/>
</dbReference>
<organism evidence="2 3">
    <name type="scientific">Littorina saxatilis</name>
    <dbReference type="NCBI Taxonomy" id="31220"/>
    <lineage>
        <taxon>Eukaryota</taxon>
        <taxon>Metazoa</taxon>
        <taxon>Spiralia</taxon>
        <taxon>Lophotrochozoa</taxon>
        <taxon>Mollusca</taxon>
        <taxon>Gastropoda</taxon>
        <taxon>Caenogastropoda</taxon>
        <taxon>Littorinimorpha</taxon>
        <taxon>Littorinoidea</taxon>
        <taxon>Littorinidae</taxon>
        <taxon>Littorina</taxon>
    </lineage>
</organism>
<comment type="caution">
    <text evidence="2">The sequence shown here is derived from an EMBL/GenBank/DDBJ whole genome shotgun (WGS) entry which is preliminary data.</text>
</comment>
<feature type="region of interest" description="Disordered" evidence="1">
    <location>
        <begin position="480"/>
        <end position="504"/>
    </location>
</feature>
<feature type="compositionally biased region" description="Basic residues" evidence="1">
    <location>
        <begin position="528"/>
        <end position="548"/>
    </location>
</feature>
<reference evidence="2 3" key="1">
    <citation type="submission" date="2024-02" db="EMBL/GenBank/DDBJ databases">
        <title>Chromosome-scale genome assembly of the rough periwinkle Littorina saxatilis.</title>
        <authorList>
            <person name="De Jode A."/>
            <person name="Faria R."/>
            <person name="Formenti G."/>
            <person name="Sims Y."/>
            <person name="Smith T.P."/>
            <person name="Tracey A."/>
            <person name="Wood J.M.D."/>
            <person name="Zagrodzka Z.B."/>
            <person name="Johannesson K."/>
            <person name="Butlin R.K."/>
            <person name="Leder E.H."/>
        </authorList>
    </citation>
    <scope>NUCLEOTIDE SEQUENCE [LARGE SCALE GENOMIC DNA]</scope>
    <source>
        <strain evidence="2">Snail1</strain>
        <tissue evidence="2">Muscle</tissue>
    </source>
</reference>
<evidence type="ECO:0000313" key="3">
    <source>
        <dbReference type="Proteomes" id="UP001374579"/>
    </source>
</evidence>
<name>A0AAN9AM12_9CAEN</name>
<evidence type="ECO:0000313" key="2">
    <source>
        <dbReference type="EMBL" id="KAK7089184.1"/>
    </source>
</evidence>
<dbReference type="AlphaFoldDB" id="A0AAN9AM12"/>
<accession>A0AAN9AM12</accession>
<dbReference type="SUPFAM" id="SSF50729">
    <property type="entry name" value="PH domain-like"/>
    <property type="match status" value="1"/>
</dbReference>
<sequence length="575" mass="63530">MAKIERKAYYVGTWREDVVTDTTMRQIIARSHAEKGQKVKVKLSKDGISLSKTVLFQENFMSSFPLKDVYFLTVNQRHPTCLLCIVADPVKKYLILAMRTVNEVEAQEIINTFQSLKETPSINAGNVVLKRKDNGNWTLRERSQHNADRHLQEIFKETTPTSAPVVQPNGHAGSYAPVLDGRKYRKYSPTGNRESTYSTSGSQTVVVDGGEGPGMVAMRDEVDHLSQELRDIKFVLEKAGSVSSTTLSNNNNNTEKSHYILTDEMVKGGQPVTNGGVVSAHSNGDGYHDNVPGEARASVGDFRNSTIGVVRAQSNGSSLQMMNGKVQRQITVPEPNNTSSGHHVVSATVPASPPPTPTMTGNTISGNTMRGNTMTGPYVSAVNGYTEVPAYTVHRRVTTEYVQVPGANRRPSNASSVRSARVKFDPEAVRRSQDHHNKFRSLRTSRSGVPTTIVRPIEEIYAHQGHPMMVVHQKPSILKRHSQAVYAQQQQPPPSSPAASHNSANMYFPQEASPYASVYVTQPPSPRTIHHQPHPHRHHNPQPGRRSRPNSVHVMDRNELKVYHKSGSGVDDILL</sequence>